<proteinExistence type="inferred from homology"/>
<dbReference type="PANTHER" id="PTHR10545:SF29">
    <property type="entry name" value="GH14572P-RELATED"/>
    <property type="match status" value="1"/>
</dbReference>
<protein>
    <submittedName>
        <fullName evidence="5">Acetyltransferase</fullName>
    </submittedName>
</protein>
<evidence type="ECO:0000259" key="4">
    <source>
        <dbReference type="PROSITE" id="PS51186"/>
    </source>
</evidence>
<dbReference type="InterPro" id="IPR000182">
    <property type="entry name" value="GNAT_dom"/>
</dbReference>
<organism evidence="5 6">
    <name type="scientific">Streptosporangium carneum</name>
    <dbReference type="NCBI Taxonomy" id="47481"/>
    <lineage>
        <taxon>Bacteria</taxon>
        <taxon>Bacillati</taxon>
        <taxon>Actinomycetota</taxon>
        <taxon>Actinomycetes</taxon>
        <taxon>Streptosporangiales</taxon>
        <taxon>Streptosporangiaceae</taxon>
        <taxon>Streptosporangium</taxon>
    </lineage>
</organism>
<comment type="similarity">
    <text evidence="1">Belongs to the acetyltransferase family.</text>
</comment>
<comment type="caution">
    <text evidence="5">The sequence shown here is derived from an EMBL/GenBank/DDBJ whole genome shotgun (WGS) entry which is preliminary data.</text>
</comment>
<dbReference type="Pfam" id="PF00583">
    <property type="entry name" value="Acetyltransf_1"/>
    <property type="match status" value="1"/>
</dbReference>
<evidence type="ECO:0000256" key="1">
    <source>
        <dbReference type="ARBA" id="ARBA00008694"/>
    </source>
</evidence>
<reference evidence="5" key="1">
    <citation type="journal article" date="2014" name="Int. J. Syst. Evol. Microbiol.">
        <title>Complete genome sequence of Corynebacterium casei LMG S-19264T (=DSM 44701T), isolated from a smear-ripened cheese.</title>
        <authorList>
            <consortium name="US DOE Joint Genome Institute (JGI-PGF)"/>
            <person name="Walter F."/>
            <person name="Albersmeier A."/>
            <person name="Kalinowski J."/>
            <person name="Ruckert C."/>
        </authorList>
    </citation>
    <scope>NUCLEOTIDE SEQUENCE</scope>
    <source>
        <strain evidence="5">VKM Ac-2007</strain>
    </source>
</reference>
<keyword evidence="3" id="KW-0012">Acyltransferase</keyword>
<dbReference type="CDD" id="cd04301">
    <property type="entry name" value="NAT_SF"/>
    <property type="match status" value="1"/>
</dbReference>
<keyword evidence="2" id="KW-0808">Transferase</keyword>
<dbReference type="SUPFAM" id="SSF55729">
    <property type="entry name" value="Acyl-CoA N-acyltransferases (Nat)"/>
    <property type="match status" value="1"/>
</dbReference>
<dbReference type="GO" id="GO:0008080">
    <property type="term" value="F:N-acetyltransferase activity"/>
    <property type="evidence" value="ECO:0007669"/>
    <property type="project" value="TreeGrafter"/>
</dbReference>
<sequence>MIRGLAEYEKALDKVETTAEQLSEALFGPAPSVFCHIAADGEQVAGFALWFVSYSTWLGKHGIYLEDLFVHPAHRKQGYGRQLLAELARICVERGYGRFEWSVLDWNTPAVEFYTSLGAAPQDEWVIHRVTGEALARLAASGETR</sequence>
<dbReference type="InterPro" id="IPR051016">
    <property type="entry name" value="Diverse_Substrate_AcTransf"/>
</dbReference>
<reference evidence="5" key="2">
    <citation type="submission" date="2023-01" db="EMBL/GenBank/DDBJ databases">
        <authorList>
            <person name="Sun Q."/>
            <person name="Evtushenko L."/>
        </authorList>
    </citation>
    <scope>NUCLEOTIDE SEQUENCE</scope>
    <source>
        <strain evidence="5">VKM Ac-2007</strain>
    </source>
</reference>
<dbReference type="PROSITE" id="PS51186">
    <property type="entry name" value="GNAT"/>
    <property type="match status" value="1"/>
</dbReference>
<dbReference type="Proteomes" id="UP001143474">
    <property type="component" value="Unassembled WGS sequence"/>
</dbReference>
<dbReference type="FunFam" id="3.40.630.30:FF:000064">
    <property type="entry name" value="GNAT family acetyltransferase"/>
    <property type="match status" value="1"/>
</dbReference>
<dbReference type="PANTHER" id="PTHR10545">
    <property type="entry name" value="DIAMINE N-ACETYLTRANSFERASE"/>
    <property type="match status" value="1"/>
</dbReference>
<evidence type="ECO:0000256" key="3">
    <source>
        <dbReference type="ARBA" id="ARBA00023315"/>
    </source>
</evidence>
<evidence type="ECO:0000313" key="5">
    <source>
        <dbReference type="EMBL" id="GLK14579.1"/>
    </source>
</evidence>
<name>A0A9W6IBD0_9ACTN</name>
<gene>
    <name evidence="5" type="ORF">GCM10017600_79910</name>
</gene>
<feature type="domain" description="N-acetyltransferase" evidence="4">
    <location>
        <begin position="1"/>
        <end position="141"/>
    </location>
</feature>
<evidence type="ECO:0000313" key="6">
    <source>
        <dbReference type="Proteomes" id="UP001143474"/>
    </source>
</evidence>
<dbReference type="EMBL" id="BSEV01000034">
    <property type="protein sequence ID" value="GLK14579.1"/>
    <property type="molecule type" value="Genomic_DNA"/>
</dbReference>
<dbReference type="Gene3D" id="3.40.630.30">
    <property type="match status" value="1"/>
</dbReference>
<dbReference type="AlphaFoldDB" id="A0A9W6IBD0"/>
<evidence type="ECO:0000256" key="2">
    <source>
        <dbReference type="ARBA" id="ARBA00022679"/>
    </source>
</evidence>
<accession>A0A9W6IBD0</accession>
<dbReference type="InterPro" id="IPR016181">
    <property type="entry name" value="Acyl_CoA_acyltransferase"/>
</dbReference>
<keyword evidence="6" id="KW-1185">Reference proteome</keyword>